<keyword evidence="1" id="KW-0812">Transmembrane</keyword>
<keyword evidence="1" id="KW-1133">Transmembrane helix</keyword>
<feature type="transmembrane region" description="Helical" evidence="1">
    <location>
        <begin position="119"/>
        <end position="138"/>
    </location>
</feature>
<accession>A0A074VC12</accession>
<evidence type="ECO:0000256" key="1">
    <source>
        <dbReference type="SAM" id="Phobius"/>
    </source>
</evidence>
<evidence type="ECO:0000313" key="3">
    <source>
        <dbReference type="Proteomes" id="UP000030672"/>
    </source>
</evidence>
<dbReference type="RefSeq" id="XP_040874922.1">
    <property type="nucleotide sequence ID" value="XM_041023791.1"/>
</dbReference>
<proteinExistence type="predicted"/>
<organism evidence="2 3">
    <name type="scientific">Aureobasidium melanogenum (strain CBS 110374)</name>
    <name type="common">Aureobasidium pullulans var. melanogenum</name>
    <dbReference type="NCBI Taxonomy" id="1043003"/>
    <lineage>
        <taxon>Eukaryota</taxon>
        <taxon>Fungi</taxon>
        <taxon>Dikarya</taxon>
        <taxon>Ascomycota</taxon>
        <taxon>Pezizomycotina</taxon>
        <taxon>Dothideomycetes</taxon>
        <taxon>Dothideomycetidae</taxon>
        <taxon>Dothideales</taxon>
        <taxon>Saccotheciaceae</taxon>
        <taxon>Aureobasidium</taxon>
    </lineage>
</organism>
<name>A0A074VC12_AURM1</name>
<evidence type="ECO:0000313" key="2">
    <source>
        <dbReference type="EMBL" id="KEQ57898.1"/>
    </source>
</evidence>
<sequence length="185" mass="20366">MTFEWSRRGRGLPVNRLRTSQGAHNLARISSGLTQGRSFSWAIWLPLLVGIPSSMLTILWVLSTPGSSAFYTKSQATIDFLESCSDPTATNITTHAAYQVFFVACDAVQNRMNADIGGIGIRISLYVSFLVTIFSSFLGHFHQEKTAVKDIGTAQLTSMLSLAFALLRSYTALTFWQLMVAVMSL</sequence>
<dbReference type="AlphaFoldDB" id="A0A074VC12"/>
<dbReference type="HOGENOM" id="CLU_1464604_0_0_1"/>
<dbReference type="EMBL" id="KL584865">
    <property type="protein sequence ID" value="KEQ57898.1"/>
    <property type="molecule type" value="Genomic_DNA"/>
</dbReference>
<feature type="transmembrane region" description="Helical" evidence="1">
    <location>
        <begin position="159"/>
        <end position="179"/>
    </location>
</feature>
<protein>
    <submittedName>
        <fullName evidence="2">Uncharacterized protein</fullName>
    </submittedName>
</protein>
<keyword evidence="3" id="KW-1185">Reference proteome</keyword>
<feature type="non-terminal residue" evidence="2">
    <location>
        <position position="185"/>
    </location>
</feature>
<feature type="transmembrane region" description="Helical" evidence="1">
    <location>
        <begin position="41"/>
        <end position="62"/>
    </location>
</feature>
<gene>
    <name evidence="2" type="ORF">M437DRAFT_60664</name>
</gene>
<keyword evidence="1" id="KW-0472">Membrane</keyword>
<reference evidence="2 3" key="1">
    <citation type="journal article" date="2014" name="BMC Genomics">
        <title>Genome sequencing of four Aureobasidium pullulans varieties: biotechnological potential, stress tolerance, and description of new species.</title>
        <authorList>
            <person name="Gostin Ar C."/>
            <person name="Ohm R.A."/>
            <person name="Kogej T."/>
            <person name="Sonjak S."/>
            <person name="Turk M."/>
            <person name="Zajc J."/>
            <person name="Zalar P."/>
            <person name="Grube M."/>
            <person name="Sun H."/>
            <person name="Han J."/>
            <person name="Sharma A."/>
            <person name="Chiniquy J."/>
            <person name="Ngan C.Y."/>
            <person name="Lipzen A."/>
            <person name="Barry K."/>
            <person name="Grigoriev I.V."/>
            <person name="Gunde-Cimerman N."/>
        </authorList>
    </citation>
    <scope>NUCLEOTIDE SEQUENCE [LARGE SCALE GENOMIC DNA]</scope>
    <source>
        <strain evidence="2 3">CBS 110374</strain>
    </source>
</reference>
<dbReference type="GeneID" id="63917164"/>
<dbReference type="Proteomes" id="UP000030672">
    <property type="component" value="Unassembled WGS sequence"/>
</dbReference>